<dbReference type="PRINTS" id="PR00344">
    <property type="entry name" value="BCTRLSENSOR"/>
</dbReference>
<comment type="subcellular location">
    <subcellularLocation>
        <location evidence="2">Cell membrane</location>
    </subcellularLocation>
</comment>
<evidence type="ECO:0000256" key="8">
    <source>
        <dbReference type="ARBA" id="ARBA00022840"/>
    </source>
</evidence>
<dbReference type="EMBL" id="BAABJQ010000008">
    <property type="protein sequence ID" value="GAA5186207.1"/>
    <property type="molecule type" value="Genomic_DNA"/>
</dbReference>
<dbReference type="PROSITE" id="PS50109">
    <property type="entry name" value="HIS_KIN"/>
    <property type="match status" value="1"/>
</dbReference>
<keyword evidence="7 14" id="KW-0418">Kinase</keyword>
<dbReference type="GO" id="GO:0016301">
    <property type="term" value="F:kinase activity"/>
    <property type="evidence" value="ECO:0007669"/>
    <property type="project" value="UniProtKB-KW"/>
</dbReference>
<keyword evidence="12" id="KW-0812">Transmembrane</keyword>
<keyword evidence="4" id="KW-0597">Phosphoprotein</keyword>
<dbReference type="SUPFAM" id="SSF55874">
    <property type="entry name" value="ATPase domain of HSP90 chaperone/DNA topoisomerase II/histidine kinase"/>
    <property type="match status" value="1"/>
</dbReference>
<evidence type="ECO:0000313" key="15">
    <source>
        <dbReference type="Proteomes" id="UP001501570"/>
    </source>
</evidence>
<dbReference type="PANTHER" id="PTHR42878">
    <property type="entry name" value="TWO-COMPONENT HISTIDINE KINASE"/>
    <property type="match status" value="1"/>
</dbReference>
<evidence type="ECO:0000259" key="13">
    <source>
        <dbReference type="PROSITE" id="PS50109"/>
    </source>
</evidence>
<feature type="domain" description="Histidine kinase" evidence="13">
    <location>
        <begin position="191"/>
        <end position="409"/>
    </location>
</feature>
<evidence type="ECO:0000313" key="14">
    <source>
        <dbReference type="EMBL" id="GAA5186207.1"/>
    </source>
</evidence>
<dbReference type="SUPFAM" id="SSF47384">
    <property type="entry name" value="Homodimeric domain of signal transducing histidine kinase"/>
    <property type="match status" value="1"/>
</dbReference>
<dbReference type="InterPro" id="IPR036097">
    <property type="entry name" value="HisK_dim/P_sf"/>
</dbReference>
<dbReference type="InterPro" id="IPR036890">
    <property type="entry name" value="HATPase_C_sf"/>
</dbReference>
<accession>A0ABP9RU00</accession>
<feature type="transmembrane region" description="Helical" evidence="12">
    <location>
        <begin position="21"/>
        <end position="45"/>
    </location>
</feature>
<dbReference type="Pfam" id="PF00512">
    <property type="entry name" value="HisKA"/>
    <property type="match status" value="1"/>
</dbReference>
<sequence length="444" mass="47089">MRLRPAVAADQELIARAWRRIALQTASMFAAALLLLDLLAVGLVLQTGHSDARRQVAQAVADQDALTKPPRGIWIYQRTSGGLRSSPGAPATPIDAVALDSVFSGGRTRTSTIHRSGREYEVQTQRVGPAAVQAVLDVSDAERERHRLYWGLAAAGTAGLILAALVGAVIARRAIVPLGQAFDRQQRFVADASHELRTPLTQLHTRAQLLQRELRRGGDSARIEEDVRLLIGGTRHLGDVVEDLLLAAQLRAEPATFGPVDLAELAAEAVAAEQTRCAQLGVELRVAAPSDRTYVVRGAATALRRVFTSLIDNALGHSSSGGYVTIRLGHEPTAGVVTCVVQDDGTGFDPADRHRMFERFARGGHGDRRRFGLGLALVREAVQAHGGTVVAAGAPGAGATFTVTLPAWGTATTDGAAGRRRRHPTSGQDRAHGELPATRGAADS</sequence>
<reference evidence="15" key="1">
    <citation type="journal article" date="2019" name="Int. J. Syst. Evol. Microbiol.">
        <title>The Global Catalogue of Microorganisms (GCM) 10K type strain sequencing project: providing services to taxonomists for standard genome sequencing and annotation.</title>
        <authorList>
            <consortium name="The Broad Institute Genomics Platform"/>
            <consortium name="The Broad Institute Genome Sequencing Center for Infectious Disease"/>
            <person name="Wu L."/>
            <person name="Ma J."/>
        </authorList>
    </citation>
    <scope>NUCLEOTIDE SEQUENCE [LARGE SCALE GENOMIC DNA]</scope>
    <source>
        <strain evidence="15">JCM 18304</strain>
    </source>
</reference>
<keyword evidence="9" id="KW-0902">Two-component regulatory system</keyword>
<dbReference type="CDD" id="cd00082">
    <property type="entry name" value="HisKA"/>
    <property type="match status" value="1"/>
</dbReference>
<feature type="transmembrane region" description="Helical" evidence="12">
    <location>
        <begin position="148"/>
        <end position="171"/>
    </location>
</feature>
<keyword evidence="5" id="KW-0808">Transferase</keyword>
<evidence type="ECO:0000256" key="2">
    <source>
        <dbReference type="ARBA" id="ARBA00004236"/>
    </source>
</evidence>
<dbReference type="Gene3D" id="3.30.565.10">
    <property type="entry name" value="Histidine kinase-like ATPase, C-terminal domain"/>
    <property type="match status" value="1"/>
</dbReference>
<comment type="caution">
    <text evidence="14">The sequence shown here is derived from an EMBL/GenBank/DDBJ whole genome shotgun (WGS) entry which is preliminary data.</text>
</comment>
<dbReference type="SMART" id="SM00387">
    <property type="entry name" value="HATPase_c"/>
    <property type="match status" value="1"/>
</dbReference>
<dbReference type="Pfam" id="PF02518">
    <property type="entry name" value="HATPase_c"/>
    <property type="match status" value="1"/>
</dbReference>
<dbReference type="Proteomes" id="UP001501570">
    <property type="component" value="Unassembled WGS sequence"/>
</dbReference>
<dbReference type="PANTHER" id="PTHR42878:SF7">
    <property type="entry name" value="SENSOR HISTIDINE KINASE GLRK"/>
    <property type="match status" value="1"/>
</dbReference>
<keyword evidence="12" id="KW-1133">Transmembrane helix</keyword>
<dbReference type="InterPro" id="IPR003594">
    <property type="entry name" value="HATPase_dom"/>
</dbReference>
<keyword evidence="8" id="KW-0067">ATP-binding</keyword>
<evidence type="ECO:0000256" key="1">
    <source>
        <dbReference type="ARBA" id="ARBA00000085"/>
    </source>
</evidence>
<dbReference type="EC" id="2.7.13.3" evidence="3"/>
<dbReference type="InterPro" id="IPR004358">
    <property type="entry name" value="Sig_transdc_His_kin-like_C"/>
</dbReference>
<evidence type="ECO:0000256" key="3">
    <source>
        <dbReference type="ARBA" id="ARBA00012438"/>
    </source>
</evidence>
<evidence type="ECO:0000256" key="6">
    <source>
        <dbReference type="ARBA" id="ARBA00022741"/>
    </source>
</evidence>
<evidence type="ECO:0000256" key="7">
    <source>
        <dbReference type="ARBA" id="ARBA00022777"/>
    </source>
</evidence>
<feature type="region of interest" description="Disordered" evidence="11">
    <location>
        <begin position="410"/>
        <end position="444"/>
    </location>
</feature>
<dbReference type="Gene3D" id="1.10.287.130">
    <property type="match status" value="1"/>
</dbReference>
<dbReference type="RefSeq" id="WP_345630339.1">
    <property type="nucleotide sequence ID" value="NZ_BAABJQ010000008.1"/>
</dbReference>
<evidence type="ECO:0000256" key="12">
    <source>
        <dbReference type="SAM" id="Phobius"/>
    </source>
</evidence>
<dbReference type="CDD" id="cd00075">
    <property type="entry name" value="HATPase"/>
    <property type="match status" value="1"/>
</dbReference>
<dbReference type="InterPro" id="IPR003661">
    <property type="entry name" value="HisK_dim/P_dom"/>
</dbReference>
<evidence type="ECO:0000256" key="5">
    <source>
        <dbReference type="ARBA" id="ARBA00022679"/>
    </source>
</evidence>
<gene>
    <name evidence="14" type="ORF">GCM10023322_31940</name>
</gene>
<comment type="catalytic activity">
    <reaction evidence="1">
        <text>ATP + protein L-histidine = ADP + protein N-phospho-L-histidine.</text>
        <dbReference type="EC" id="2.7.13.3"/>
    </reaction>
</comment>
<keyword evidence="6" id="KW-0547">Nucleotide-binding</keyword>
<evidence type="ECO:0000256" key="4">
    <source>
        <dbReference type="ARBA" id="ARBA00022553"/>
    </source>
</evidence>
<evidence type="ECO:0000256" key="10">
    <source>
        <dbReference type="ARBA" id="ARBA00039401"/>
    </source>
</evidence>
<protein>
    <recommendedName>
        <fullName evidence="10">Sensor-like histidine kinase SenX3</fullName>
        <ecNumber evidence="3">2.7.13.3</ecNumber>
    </recommendedName>
</protein>
<keyword evidence="15" id="KW-1185">Reference proteome</keyword>
<dbReference type="SMART" id="SM00388">
    <property type="entry name" value="HisKA"/>
    <property type="match status" value="1"/>
</dbReference>
<keyword evidence="12" id="KW-0472">Membrane</keyword>
<evidence type="ECO:0000256" key="9">
    <source>
        <dbReference type="ARBA" id="ARBA00023012"/>
    </source>
</evidence>
<organism evidence="14 15">
    <name type="scientific">Rugosimonospora acidiphila</name>
    <dbReference type="NCBI Taxonomy" id="556531"/>
    <lineage>
        <taxon>Bacteria</taxon>
        <taxon>Bacillati</taxon>
        <taxon>Actinomycetota</taxon>
        <taxon>Actinomycetes</taxon>
        <taxon>Micromonosporales</taxon>
        <taxon>Micromonosporaceae</taxon>
        <taxon>Rugosimonospora</taxon>
    </lineage>
</organism>
<name>A0ABP9RU00_9ACTN</name>
<evidence type="ECO:0000256" key="11">
    <source>
        <dbReference type="SAM" id="MobiDB-lite"/>
    </source>
</evidence>
<dbReference type="InterPro" id="IPR050351">
    <property type="entry name" value="BphY/WalK/GraS-like"/>
</dbReference>
<proteinExistence type="predicted"/>
<dbReference type="InterPro" id="IPR005467">
    <property type="entry name" value="His_kinase_dom"/>
</dbReference>